<proteinExistence type="predicted"/>
<sequence length="185" mass="21776">MWIIDCYKLPHEEFKNDRYDIAVKGLRPRYSNNLTTYAELMMIQKNAQKLHRIKNSALLCSSWKSRKKDNVLSCELFVGAFPSTVNFENSNDDNSDDSANLIFISFLRVLQMVIPVHLNFSHQRSINWRFSLGVHIRSRIYYLMTFIYFYTDLFQFPISLSSFVLDLITKQSVAHHFILSTSIFL</sequence>
<evidence type="ECO:0000313" key="1">
    <source>
        <dbReference type="EMBL" id="CAB5356546.1"/>
    </source>
</evidence>
<evidence type="ECO:0000313" key="2">
    <source>
        <dbReference type="Proteomes" id="UP000684084"/>
    </source>
</evidence>
<dbReference type="OrthoDB" id="10277954at2759"/>
<reference evidence="1" key="1">
    <citation type="submission" date="2020-05" db="EMBL/GenBank/DDBJ databases">
        <authorList>
            <person name="Rincon C."/>
            <person name="Sanders R I."/>
            <person name="Robbins C."/>
            <person name="Chaturvedi A."/>
        </authorList>
    </citation>
    <scope>NUCLEOTIDE SEQUENCE</scope>
    <source>
        <strain evidence="1">CHB12</strain>
    </source>
</reference>
<gene>
    <name evidence="1" type="ORF">CHRIB12_LOCUS6374</name>
</gene>
<dbReference type="AlphaFoldDB" id="A0A915Z0T5"/>
<organism evidence="1 2">
    <name type="scientific">Rhizophagus irregularis</name>
    <dbReference type="NCBI Taxonomy" id="588596"/>
    <lineage>
        <taxon>Eukaryota</taxon>
        <taxon>Fungi</taxon>
        <taxon>Fungi incertae sedis</taxon>
        <taxon>Mucoromycota</taxon>
        <taxon>Glomeromycotina</taxon>
        <taxon>Glomeromycetes</taxon>
        <taxon>Glomerales</taxon>
        <taxon>Glomeraceae</taxon>
        <taxon>Rhizophagus</taxon>
    </lineage>
</organism>
<dbReference type="EMBL" id="CAGKOT010000010">
    <property type="protein sequence ID" value="CAB5356546.1"/>
    <property type="molecule type" value="Genomic_DNA"/>
</dbReference>
<dbReference type="VEuPathDB" id="FungiDB:RhiirFUN_010817"/>
<comment type="caution">
    <text evidence="1">The sequence shown here is derived from an EMBL/GenBank/DDBJ whole genome shotgun (WGS) entry which is preliminary data.</text>
</comment>
<accession>A0A915Z0T5</accession>
<name>A0A915Z0T5_9GLOM</name>
<dbReference type="Proteomes" id="UP000684084">
    <property type="component" value="Unassembled WGS sequence"/>
</dbReference>
<protein>
    <submittedName>
        <fullName evidence="1">Uncharacterized protein</fullName>
    </submittedName>
</protein>